<comment type="similarity">
    <text evidence="1 5">Belongs to the Frigida family.</text>
</comment>
<dbReference type="OrthoDB" id="1917867at2759"/>
<comment type="caution">
    <text evidence="7">The sequence shown here is derived from an EMBL/GenBank/DDBJ whole genome shotgun (WGS) entry which is preliminary data.</text>
</comment>
<sequence>MATQISTTTTITENNDNKVHQFLNEVEAHKRILENSTNLFTTLSNHYSSLQNSLSEKSKSIDYKLQSLHSNSTETLDSLLHKESSIPKRESAAAALVEEQKEAALAELQKPLPGNIDISAVLKSLCRRMDSTALLRFIISKRKESALLRSKITAALAEAVDPPRLVLDAVEDFLNSKSAKSGATDKRWACGILIQAMVPESGAKGVGFSRRIAERAFGVVERWKEQMNGEAGSGAAEAVMFLQMVVCFGLRNRFDEEYLRKSVMQFASRRDMAKLAATLEFGDKMIDIIDELVKNGKEVEAVYFASESGLTERFPPVDLLKSFIRNCRKNASAILKKGNNRQDDSYTELNSTKALIKCVEDHKLESEINLDSLRRRITQLEKNMGDRKKSSASGSKPPNKHAYGTGRKRGCRGSGSSRPEKAAKFSSYPSSSSSSFSRRSLAPSVQPSPATRFSAPYNYPSQSIYDGSTANPYTATYGSSHIQTPTGLQQHYSLPVDNLASSGYPSTSSYATGLTSYSGMYDYGNAAPPTSQNQTSYMG</sequence>
<keyword evidence="8" id="KW-1185">Reference proteome</keyword>
<name>A0A6A4Q0F1_LUPAL</name>
<feature type="compositionally biased region" description="Low complexity" evidence="6">
    <location>
        <begin position="425"/>
        <end position="444"/>
    </location>
</feature>
<evidence type="ECO:0000256" key="4">
    <source>
        <dbReference type="ARBA" id="ARBA00023089"/>
    </source>
</evidence>
<evidence type="ECO:0000256" key="2">
    <source>
        <dbReference type="ARBA" id="ARBA00022473"/>
    </source>
</evidence>
<feature type="region of interest" description="Disordered" evidence="6">
    <location>
        <begin position="382"/>
        <end position="458"/>
    </location>
</feature>
<protein>
    <recommendedName>
        <fullName evidence="5">FRIGIDA-like protein</fullName>
    </recommendedName>
</protein>
<evidence type="ECO:0000256" key="5">
    <source>
        <dbReference type="RuleBase" id="RU364012"/>
    </source>
</evidence>
<evidence type="ECO:0000313" key="8">
    <source>
        <dbReference type="Proteomes" id="UP000447434"/>
    </source>
</evidence>
<proteinExistence type="inferred from homology"/>
<reference evidence="8" key="1">
    <citation type="journal article" date="2020" name="Nat. Commun.">
        <title>Genome sequence of the cluster root forming white lupin.</title>
        <authorList>
            <person name="Hufnagel B."/>
            <person name="Marques A."/>
            <person name="Soriano A."/>
            <person name="Marques L."/>
            <person name="Divol F."/>
            <person name="Doumas P."/>
            <person name="Sallet E."/>
            <person name="Mancinotti D."/>
            <person name="Carrere S."/>
            <person name="Marande W."/>
            <person name="Arribat S."/>
            <person name="Keller J."/>
            <person name="Huneau C."/>
            <person name="Blein T."/>
            <person name="Aime D."/>
            <person name="Laguerre M."/>
            <person name="Taylor J."/>
            <person name="Schubert V."/>
            <person name="Nelson M."/>
            <person name="Geu-Flores F."/>
            <person name="Crespi M."/>
            <person name="Gallardo-Guerrero K."/>
            <person name="Delaux P.-M."/>
            <person name="Salse J."/>
            <person name="Berges H."/>
            <person name="Guyot R."/>
            <person name="Gouzy J."/>
            <person name="Peret B."/>
        </authorList>
    </citation>
    <scope>NUCLEOTIDE SEQUENCE [LARGE SCALE GENOMIC DNA]</scope>
    <source>
        <strain evidence="8">cv. Amiga</strain>
    </source>
</reference>
<dbReference type="PANTHER" id="PTHR31791:SF10">
    <property type="entry name" value="FRIGIDA-LIKE PROTEIN"/>
    <property type="match status" value="1"/>
</dbReference>
<dbReference type="InterPro" id="IPR012474">
    <property type="entry name" value="Frigida"/>
</dbReference>
<gene>
    <name evidence="7" type="ORF">Lalb_Chr09g0331151</name>
</gene>
<evidence type="ECO:0000313" key="7">
    <source>
        <dbReference type="EMBL" id="KAE9607545.1"/>
    </source>
</evidence>
<evidence type="ECO:0000256" key="3">
    <source>
        <dbReference type="ARBA" id="ARBA00022782"/>
    </source>
</evidence>
<dbReference type="AlphaFoldDB" id="A0A6A4Q0F1"/>
<evidence type="ECO:0000256" key="6">
    <source>
        <dbReference type="SAM" id="MobiDB-lite"/>
    </source>
</evidence>
<dbReference type="PANTHER" id="PTHR31791">
    <property type="entry name" value="FRIGIDA-LIKE PROTEIN 3-RELATED"/>
    <property type="match status" value="1"/>
</dbReference>
<keyword evidence="4 5" id="KW-0287">Flowering</keyword>
<evidence type="ECO:0000256" key="1">
    <source>
        <dbReference type="ARBA" id="ARBA00008956"/>
    </source>
</evidence>
<dbReference type="Proteomes" id="UP000447434">
    <property type="component" value="Chromosome 9"/>
</dbReference>
<dbReference type="Pfam" id="PF07899">
    <property type="entry name" value="Frigida"/>
    <property type="match status" value="1"/>
</dbReference>
<keyword evidence="3 5" id="KW-0221">Differentiation</keyword>
<accession>A0A6A4Q0F1</accession>
<dbReference type="GO" id="GO:0030154">
    <property type="term" value="P:cell differentiation"/>
    <property type="evidence" value="ECO:0007669"/>
    <property type="project" value="UniProtKB-KW"/>
</dbReference>
<dbReference type="EMBL" id="WOCE01000009">
    <property type="protein sequence ID" value="KAE9607545.1"/>
    <property type="molecule type" value="Genomic_DNA"/>
</dbReference>
<organism evidence="7 8">
    <name type="scientific">Lupinus albus</name>
    <name type="common">White lupine</name>
    <name type="synonym">Lupinus termis</name>
    <dbReference type="NCBI Taxonomy" id="3870"/>
    <lineage>
        <taxon>Eukaryota</taxon>
        <taxon>Viridiplantae</taxon>
        <taxon>Streptophyta</taxon>
        <taxon>Embryophyta</taxon>
        <taxon>Tracheophyta</taxon>
        <taxon>Spermatophyta</taxon>
        <taxon>Magnoliopsida</taxon>
        <taxon>eudicotyledons</taxon>
        <taxon>Gunneridae</taxon>
        <taxon>Pentapetalae</taxon>
        <taxon>rosids</taxon>
        <taxon>fabids</taxon>
        <taxon>Fabales</taxon>
        <taxon>Fabaceae</taxon>
        <taxon>Papilionoideae</taxon>
        <taxon>50 kb inversion clade</taxon>
        <taxon>genistoids sensu lato</taxon>
        <taxon>core genistoids</taxon>
        <taxon>Genisteae</taxon>
        <taxon>Lupinus</taxon>
    </lineage>
</organism>
<dbReference type="GO" id="GO:0009908">
    <property type="term" value="P:flower development"/>
    <property type="evidence" value="ECO:0007669"/>
    <property type="project" value="UniProtKB-KW"/>
</dbReference>
<keyword evidence="2 5" id="KW-0217">Developmental protein</keyword>